<feature type="domain" description="DUF5689" evidence="1">
    <location>
        <begin position="36"/>
        <end position="256"/>
    </location>
</feature>
<proteinExistence type="predicted"/>
<dbReference type="Pfam" id="PF18942">
    <property type="entry name" value="DUF5689"/>
    <property type="match status" value="1"/>
</dbReference>
<dbReference type="EMBL" id="PPSL01000002">
    <property type="protein sequence ID" value="PQJ11352.1"/>
    <property type="molecule type" value="Genomic_DNA"/>
</dbReference>
<dbReference type="InterPro" id="IPR043744">
    <property type="entry name" value="DUF5689"/>
</dbReference>
<keyword evidence="3" id="KW-1185">Reference proteome</keyword>
<evidence type="ECO:0000259" key="1">
    <source>
        <dbReference type="Pfam" id="PF18942"/>
    </source>
</evidence>
<gene>
    <name evidence="2" type="ORF">CJD36_006000</name>
</gene>
<evidence type="ECO:0000313" key="2">
    <source>
        <dbReference type="EMBL" id="PQJ11352.1"/>
    </source>
</evidence>
<dbReference type="Proteomes" id="UP000239872">
    <property type="component" value="Unassembled WGS sequence"/>
</dbReference>
<protein>
    <recommendedName>
        <fullName evidence="1">DUF5689 domain-containing protein</fullName>
    </recommendedName>
</protein>
<reference evidence="2 3" key="1">
    <citation type="submission" date="2018-01" db="EMBL/GenBank/DDBJ databases">
        <title>A novel member of the phylum Bacteroidetes isolated from glacier ice.</title>
        <authorList>
            <person name="Liu Q."/>
            <person name="Xin Y.-H."/>
        </authorList>
    </citation>
    <scope>NUCLEOTIDE SEQUENCE [LARGE SCALE GENOMIC DNA]</scope>
    <source>
        <strain evidence="2 3">RB1R16</strain>
    </source>
</reference>
<organism evidence="2 3">
    <name type="scientific">Flavipsychrobacter stenotrophus</name>
    <dbReference type="NCBI Taxonomy" id="2077091"/>
    <lineage>
        <taxon>Bacteria</taxon>
        <taxon>Pseudomonadati</taxon>
        <taxon>Bacteroidota</taxon>
        <taxon>Chitinophagia</taxon>
        <taxon>Chitinophagales</taxon>
        <taxon>Chitinophagaceae</taxon>
        <taxon>Flavipsychrobacter</taxon>
    </lineage>
</organism>
<comment type="caution">
    <text evidence="2">The sequence shown here is derived from an EMBL/GenBank/DDBJ whole genome shotgun (WGS) entry which is preliminary data.</text>
</comment>
<sequence length="264" mass="28446">MSASLLLSSCFKKTYDSPLDTSQYDPNLPVQASLKQISNIGQALGSGHSRVMGDTTVYGIVVADDKSGNYYKQIIIEDTSFGGVVLYMDKSYIYNDYPAGRKIYVKLKGLTLANYNGLPEIVYSADQAGNTVPIPSGLLGNYIVKGNYPNNTVQARDVTIDQVKSNPFAYLNTLVKISNVQFQLTSAGTSYALPSATASATNRVIESCDHSVTATVRTSGYCNFQPYLTPTGNGTATAIVSVYGSLQLIIRDTTDINMTGTRCN</sequence>
<evidence type="ECO:0000313" key="3">
    <source>
        <dbReference type="Proteomes" id="UP000239872"/>
    </source>
</evidence>
<accession>A0A2S7SWP2</accession>
<dbReference type="AlphaFoldDB" id="A0A2S7SWP2"/>
<name>A0A2S7SWP2_9BACT</name>